<gene>
    <name evidence="10" type="ORF">A2817_03320</name>
</gene>
<dbReference type="GO" id="GO:0046872">
    <property type="term" value="F:metal ion binding"/>
    <property type="evidence" value="ECO:0007669"/>
    <property type="project" value="UniProtKB-KW"/>
</dbReference>
<keyword evidence="7" id="KW-0411">Iron-sulfur</keyword>
<comment type="cofactor">
    <cofactor evidence="1">
        <name>[4Fe-4S] cluster</name>
        <dbReference type="ChEBI" id="CHEBI:49883"/>
    </cofactor>
</comment>
<dbReference type="Proteomes" id="UP000177594">
    <property type="component" value="Unassembled WGS sequence"/>
</dbReference>
<keyword evidence="3" id="KW-0808">Transferase</keyword>
<evidence type="ECO:0000256" key="3">
    <source>
        <dbReference type="ARBA" id="ARBA00022679"/>
    </source>
</evidence>
<dbReference type="SFLD" id="SFLDG01082">
    <property type="entry name" value="B12-binding_domain_containing"/>
    <property type="match status" value="1"/>
</dbReference>
<reference evidence="10 11" key="1">
    <citation type="journal article" date="2016" name="Nat. Commun.">
        <title>Thousands of microbial genomes shed light on interconnected biogeochemical processes in an aquifer system.</title>
        <authorList>
            <person name="Anantharaman K."/>
            <person name="Brown C.T."/>
            <person name="Hug L.A."/>
            <person name="Sharon I."/>
            <person name="Castelle C.J."/>
            <person name="Probst A.J."/>
            <person name="Thomas B.C."/>
            <person name="Singh A."/>
            <person name="Wilkins M.J."/>
            <person name="Karaoz U."/>
            <person name="Brodie E.L."/>
            <person name="Williams K.H."/>
            <person name="Hubbard S.S."/>
            <person name="Banfield J.F."/>
        </authorList>
    </citation>
    <scope>NUCLEOTIDE SEQUENCE [LARGE SCALE GENOMIC DNA]</scope>
</reference>
<dbReference type="GO" id="GO:0003824">
    <property type="term" value="F:catalytic activity"/>
    <property type="evidence" value="ECO:0007669"/>
    <property type="project" value="InterPro"/>
</dbReference>
<dbReference type="EMBL" id="MGIZ01000020">
    <property type="protein sequence ID" value="OGM99394.1"/>
    <property type="molecule type" value="Genomic_DNA"/>
</dbReference>
<evidence type="ECO:0000313" key="10">
    <source>
        <dbReference type="EMBL" id="OGM99394.1"/>
    </source>
</evidence>
<dbReference type="PANTHER" id="PTHR43409">
    <property type="entry name" value="ANAEROBIC MAGNESIUM-PROTOPORPHYRIN IX MONOMETHYL ESTER CYCLASE-RELATED"/>
    <property type="match status" value="1"/>
</dbReference>
<proteinExistence type="predicted"/>
<dbReference type="InterPro" id="IPR006638">
    <property type="entry name" value="Elp3/MiaA/NifB-like_rSAM"/>
</dbReference>
<evidence type="ECO:0000256" key="4">
    <source>
        <dbReference type="ARBA" id="ARBA00022691"/>
    </source>
</evidence>
<keyword evidence="4" id="KW-0949">S-adenosyl-L-methionine</keyword>
<protein>
    <submittedName>
        <fullName evidence="10">Uncharacterized protein</fullName>
    </submittedName>
</protein>
<dbReference type="InterPro" id="IPR006158">
    <property type="entry name" value="Cobalamin-bd"/>
</dbReference>
<dbReference type="InterPro" id="IPR036724">
    <property type="entry name" value="Cobalamin-bd_sf"/>
</dbReference>
<feature type="domain" description="Radical SAM core" evidence="9">
    <location>
        <begin position="258"/>
        <end position="489"/>
    </location>
</feature>
<dbReference type="InterPro" id="IPR058240">
    <property type="entry name" value="rSAM_sf"/>
</dbReference>
<dbReference type="PROSITE" id="PS51918">
    <property type="entry name" value="RADICAL_SAM"/>
    <property type="match status" value="1"/>
</dbReference>
<dbReference type="Pfam" id="PF02310">
    <property type="entry name" value="B12-binding"/>
    <property type="match status" value="1"/>
</dbReference>
<sequence length="619" mass="70208">MSTLKIPLNQDNHDLLNPNEAKIREMIAEKLKKSVKTPCQRILLIHPMHIKEENFYLDRALGGRYWSYQPYGCGILCRNLDRRGYETDILDLNFEMLSEAHRLDHQFSYMFWQESLLNKLDRFKPDLVGISCMFSMSHKVIKDIAKKIKQAYPITTIIVGGVHPSNASHLVLEDCADIDFLGPHEGDRSFPDLIDFINGKLPVQSLAQIGTIIQDRYVTPTSQTSPGVKEIESSPLYHSLPIGEYNDLGQIGSYGFLRKGRKAASVLSNRGCRAHCSFCSVPDFNGPGVRGRSAENVLDEIEELHHRYGIQHITWLDDDLLFDKNRALKLFNGIKSRNLDITWDASNGLIAAFVTPDIMKAIAESGCLGFNLGIESGTPEILRAVHKPGTLESFRKAKKVIDDYPHIFVRGFLMLGFPNETFGQILNTINFCIELDLDWYAIQILNLLPATDIYKNLLEQGLIEENLQTSDIAYVFGPSSPQRKKEQKEKNQAKDFYNLFETCDLNSIPSKDQLMDCSFVMDFKVNYWKVKNMTDPIKLGKAKAILTDISNRIAPENPLAHLFLAFAEQKLGNIQEAKHRAGIASQIVLGSDTDSGSAYWRKRFESFDLYDTLNFLLKL</sequence>
<dbReference type="PROSITE" id="PS51332">
    <property type="entry name" value="B12_BINDING"/>
    <property type="match status" value="1"/>
</dbReference>
<dbReference type="InterPro" id="IPR051198">
    <property type="entry name" value="BchE-like"/>
</dbReference>
<evidence type="ECO:0000256" key="1">
    <source>
        <dbReference type="ARBA" id="ARBA00001966"/>
    </source>
</evidence>
<dbReference type="SUPFAM" id="SSF102114">
    <property type="entry name" value="Radical SAM enzymes"/>
    <property type="match status" value="1"/>
</dbReference>
<dbReference type="SUPFAM" id="SSF52242">
    <property type="entry name" value="Cobalamin (vitamin B12)-binding domain"/>
    <property type="match status" value="1"/>
</dbReference>
<evidence type="ECO:0000256" key="7">
    <source>
        <dbReference type="ARBA" id="ARBA00023014"/>
    </source>
</evidence>
<dbReference type="Gene3D" id="3.80.30.20">
    <property type="entry name" value="tm_1862 like domain"/>
    <property type="match status" value="1"/>
</dbReference>
<name>A0A1F8EEX0_9BACT</name>
<dbReference type="Gene3D" id="3.40.50.280">
    <property type="entry name" value="Cobalamin-binding domain"/>
    <property type="match status" value="1"/>
</dbReference>
<evidence type="ECO:0000313" key="11">
    <source>
        <dbReference type="Proteomes" id="UP000177594"/>
    </source>
</evidence>
<dbReference type="InterPro" id="IPR007197">
    <property type="entry name" value="rSAM"/>
</dbReference>
<dbReference type="GO" id="GO:0051539">
    <property type="term" value="F:4 iron, 4 sulfur cluster binding"/>
    <property type="evidence" value="ECO:0007669"/>
    <property type="project" value="UniProtKB-KW"/>
</dbReference>
<dbReference type="CDD" id="cd01335">
    <property type="entry name" value="Radical_SAM"/>
    <property type="match status" value="1"/>
</dbReference>
<evidence type="ECO:0000256" key="2">
    <source>
        <dbReference type="ARBA" id="ARBA00022603"/>
    </source>
</evidence>
<keyword evidence="5" id="KW-0479">Metal-binding</keyword>
<dbReference type="AlphaFoldDB" id="A0A1F8EEX0"/>
<dbReference type="SFLD" id="SFLDS00029">
    <property type="entry name" value="Radical_SAM"/>
    <property type="match status" value="1"/>
</dbReference>
<accession>A0A1F8EEX0</accession>
<dbReference type="SMART" id="SM00729">
    <property type="entry name" value="Elp3"/>
    <property type="match status" value="1"/>
</dbReference>
<feature type="domain" description="B12-binding" evidence="8">
    <location>
        <begin position="54"/>
        <end position="204"/>
    </location>
</feature>
<dbReference type="GO" id="GO:0031419">
    <property type="term" value="F:cobalamin binding"/>
    <property type="evidence" value="ECO:0007669"/>
    <property type="project" value="InterPro"/>
</dbReference>
<keyword evidence="2" id="KW-0489">Methyltransferase</keyword>
<dbReference type="InterPro" id="IPR023404">
    <property type="entry name" value="rSAM_horseshoe"/>
</dbReference>
<evidence type="ECO:0000256" key="5">
    <source>
        <dbReference type="ARBA" id="ARBA00022723"/>
    </source>
</evidence>
<dbReference type="Pfam" id="PF04055">
    <property type="entry name" value="Radical_SAM"/>
    <property type="match status" value="1"/>
</dbReference>
<organism evidence="10 11">
    <name type="scientific">Candidatus Yanofskybacteria bacterium RIFCSPHIGHO2_01_FULL_39_8b</name>
    <dbReference type="NCBI Taxonomy" id="1802659"/>
    <lineage>
        <taxon>Bacteria</taxon>
        <taxon>Candidatus Yanofskyibacteriota</taxon>
    </lineage>
</organism>
<dbReference type="InterPro" id="IPR034466">
    <property type="entry name" value="Methyltransferase_Class_B"/>
</dbReference>
<evidence type="ECO:0000259" key="8">
    <source>
        <dbReference type="PROSITE" id="PS51332"/>
    </source>
</evidence>
<keyword evidence="6" id="KW-0408">Iron</keyword>
<comment type="caution">
    <text evidence="10">The sequence shown here is derived from an EMBL/GenBank/DDBJ whole genome shotgun (WGS) entry which is preliminary data.</text>
</comment>
<evidence type="ECO:0000259" key="9">
    <source>
        <dbReference type="PROSITE" id="PS51918"/>
    </source>
</evidence>
<evidence type="ECO:0000256" key="6">
    <source>
        <dbReference type="ARBA" id="ARBA00023004"/>
    </source>
</evidence>
<dbReference type="PANTHER" id="PTHR43409:SF7">
    <property type="entry name" value="BLL1977 PROTEIN"/>
    <property type="match status" value="1"/>
</dbReference>
<dbReference type="SFLD" id="SFLDG01123">
    <property type="entry name" value="methyltransferase_(Class_B)"/>
    <property type="match status" value="1"/>
</dbReference>